<evidence type="ECO:0000256" key="1">
    <source>
        <dbReference type="SAM" id="MobiDB-lite"/>
    </source>
</evidence>
<protein>
    <submittedName>
        <fullName evidence="2">Uncharacterized protein</fullName>
    </submittedName>
</protein>
<evidence type="ECO:0000313" key="3">
    <source>
        <dbReference type="Proteomes" id="UP001589568"/>
    </source>
</evidence>
<dbReference type="RefSeq" id="WP_345397146.1">
    <property type="nucleotide sequence ID" value="NZ_BAAAXS010000001.1"/>
</dbReference>
<feature type="region of interest" description="Disordered" evidence="1">
    <location>
        <begin position="1"/>
        <end position="49"/>
    </location>
</feature>
<comment type="caution">
    <text evidence="2">The sequence shown here is derived from an EMBL/GenBank/DDBJ whole genome shotgun (WGS) entry which is preliminary data.</text>
</comment>
<proteinExistence type="predicted"/>
<feature type="compositionally biased region" description="Acidic residues" evidence="1">
    <location>
        <begin position="1"/>
        <end position="23"/>
    </location>
</feature>
<name>A0ABV5NDZ8_9ACTN</name>
<dbReference type="EMBL" id="JBHMCF010000003">
    <property type="protein sequence ID" value="MFB9468490.1"/>
    <property type="molecule type" value="Genomic_DNA"/>
</dbReference>
<dbReference type="Proteomes" id="UP001589568">
    <property type="component" value="Unassembled WGS sequence"/>
</dbReference>
<accession>A0ABV5NDZ8</accession>
<evidence type="ECO:0000313" key="2">
    <source>
        <dbReference type="EMBL" id="MFB9468490.1"/>
    </source>
</evidence>
<gene>
    <name evidence="2" type="ORF">ACFFR3_03175</name>
</gene>
<keyword evidence="3" id="KW-1185">Reference proteome</keyword>
<sequence>MDGEAVDGEEPDGEDEEEGDGDGVEARVDEVSDPEGSGVTTMGPPRSAP</sequence>
<reference evidence="2 3" key="1">
    <citation type="submission" date="2024-09" db="EMBL/GenBank/DDBJ databases">
        <authorList>
            <person name="Sun Q."/>
            <person name="Mori K."/>
        </authorList>
    </citation>
    <scope>NUCLEOTIDE SEQUENCE [LARGE SCALE GENOMIC DNA]</scope>
    <source>
        <strain evidence="2 3">JCM 3324</strain>
    </source>
</reference>
<organism evidence="2 3">
    <name type="scientific">Nonomuraea salmonea</name>
    <dbReference type="NCBI Taxonomy" id="46181"/>
    <lineage>
        <taxon>Bacteria</taxon>
        <taxon>Bacillati</taxon>
        <taxon>Actinomycetota</taxon>
        <taxon>Actinomycetes</taxon>
        <taxon>Streptosporangiales</taxon>
        <taxon>Streptosporangiaceae</taxon>
        <taxon>Nonomuraea</taxon>
    </lineage>
</organism>